<gene>
    <name evidence="1" type="ORF">PsorP6_016154</name>
</gene>
<reference evidence="1 2" key="1">
    <citation type="journal article" date="2022" name="bioRxiv">
        <title>The genome of the oomycete Peronosclerospora sorghi, a cosmopolitan pathogen of maize and sorghum, is inflated with dispersed pseudogenes.</title>
        <authorList>
            <person name="Fletcher K."/>
            <person name="Martin F."/>
            <person name="Isakeit T."/>
            <person name="Cavanaugh K."/>
            <person name="Magill C."/>
            <person name="Michelmore R."/>
        </authorList>
    </citation>
    <scope>NUCLEOTIDE SEQUENCE [LARGE SCALE GENOMIC DNA]</scope>
    <source>
        <strain evidence="1">P6</strain>
    </source>
</reference>
<comment type="caution">
    <text evidence="1">The sequence shown here is derived from an EMBL/GenBank/DDBJ whole genome shotgun (WGS) entry which is preliminary data.</text>
</comment>
<accession>A0ACC0VM92</accession>
<keyword evidence="2" id="KW-1185">Reference proteome</keyword>
<evidence type="ECO:0000313" key="2">
    <source>
        <dbReference type="Proteomes" id="UP001163321"/>
    </source>
</evidence>
<protein>
    <submittedName>
        <fullName evidence="1">Uncharacterized protein</fullName>
    </submittedName>
</protein>
<dbReference type="EMBL" id="CM047587">
    <property type="protein sequence ID" value="KAI9907054.1"/>
    <property type="molecule type" value="Genomic_DNA"/>
</dbReference>
<proteinExistence type="predicted"/>
<dbReference type="Proteomes" id="UP001163321">
    <property type="component" value="Chromosome 8"/>
</dbReference>
<name>A0ACC0VM92_9STRA</name>
<evidence type="ECO:0000313" key="1">
    <source>
        <dbReference type="EMBL" id="KAI9907054.1"/>
    </source>
</evidence>
<sequence>MEITGRYRKPSKSFRSCYGSAWRLVILNFLYVQECPSVSRVAGAMYNIFDDKWKAPGVQAFIACYLDTRFKPVVQQMDTYLVGTAKKLIAEMIEEEQYRQREKKGDTN</sequence>
<organism evidence="1 2">
    <name type="scientific">Peronosclerospora sorghi</name>
    <dbReference type="NCBI Taxonomy" id="230839"/>
    <lineage>
        <taxon>Eukaryota</taxon>
        <taxon>Sar</taxon>
        <taxon>Stramenopiles</taxon>
        <taxon>Oomycota</taxon>
        <taxon>Peronosporomycetes</taxon>
        <taxon>Peronosporales</taxon>
        <taxon>Peronosporaceae</taxon>
        <taxon>Peronosclerospora</taxon>
    </lineage>
</organism>